<dbReference type="RefSeq" id="WP_158028153.1">
    <property type="nucleotide sequence ID" value="NZ_BMHG01000001.1"/>
</dbReference>
<dbReference type="InterPro" id="IPR000060">
    <property type="entry name" value="BCCT_transptr"/>
</dbReference>
<keyword evidence="4" id="KW-1003">Cell membrane</keyword>
<comment type="caution">
    <text evidence="10">The sequence shown here is derived from an EMBL/GenBank/DDBJ whole genome shotgun (WGS) entry which is preliminary data.</text>
</comment>
<evidence type="ECO:0000256" key="7">
    <source>
        <dbReference type="ARBA" id="ARBA00023136"/>
    </source>
</evidence>
<keyword evidence="3" id="KW-0813">Transport</keyword>
<feature type="transmembrane region" description="Helical" evidence="9">
    <location>
        <begin position="283"/>
        <end position="301"/>
    </location>
</feature>
<feature type="transmembrane region" description="Helical" evidence="9">
    <location>
        <begin position="116"/>
        <end position="137"/>
    </location>
</feature>
<sequence length="584" mass="62912">MTFPTTKAFRMVPTDSSGPDERESAIAYADRLRNRPGVVFWASIGFVAAFVLWASLSPQSLDTTMTSTMDWIASSIGWMYLIVPLGCIILLVYLAFSRFGGIRLGTDESRPDFNTFAWLAMILATVMGIGLISYGVAEPISHFLTPPHGLAEPGTMEAAVRAMQFSYFDWGPHAWAIFGVFGLAIAYSTHRRGNPGLVSPMLRPVLGKIVDGWVGKAIDVFAILATLFGTTTSLGLGASQISEGLERVFGIPSGLVPQIVIIAAITVIFTLSALSGVNRGIKYLSQFTMIVSALFGVYVLIVGPTNFITNLFVRATGQFFTDFFQVSLLTPATPDDVQWMQWWTYFMMAWWLSWGAFVGVFLAKISKGRTVREFIAAVLGVPSLVFFLWFTIMGGTAINIDMFQGGTIGIEAGENVQSAFFETLTHLPLTGITSIIIMILVVVFFVTGADSNTFVLSMMSSRGTLAPSRPVLATWGVLTGVCAIVLLIVGGLSALQKAAMLSGLPFTVIVALLGVSLVKELHRDAEYERLRHARIADLEALRRKSAGEPVVPAEPQPNDPEGDAANAGEPEADAPAAPGVAPRA</sequence>
<feature type="transmembrane region" description="Helical" evidence="9">
    <location>
        <begin position="374"/>
        <end position="392"/>
    </location>
</feature>
<evidence type="ECO:0000256" key="1">
    <source>
        <dbReference type="ARBA" id="ARBA00004651"/>
    </source>
</evidence>
<dbReference type="PANTHER" id="PTHR30047">
    <property type="entry name" value="HIGH-AFFINITY CHOLINE TRANSPORT PROTEIN-RELATED"/>
    <property type="match status" value="1"/>
</dbReference>
<evidence type="ECO:0000256" key="2">
    <source>
        <dbReference type="ARBA" id="ARBA00005658"/>
    </source>
</evidence>
<dbReference type="NCBIfam" id="TIGR00842">
    <property type="entry name" value="bcct"/>
    <property type="match status" value="1"/>
</dbReference>
<feature type="transmembrane region" description="Helical" evidence="9">
    <location>
        <begin position="342"/>
        <end position="362"/>
    </location>
</feature>
<feature type="region of interest" description="Disordered" evidence="8">
    <location>
        <begin position="546"/>
        <end position="584"/>
    </location>
</feature>
<dbReference type="OrthoDB" id="9775735at2"/>
<evidence type="ECO:0000256" key="9">
    <source>
        <dbReference type="SAM" id="Phobius"/>
    </source>
</evidence>
<accession>A0A6H9WK38</accession>
<evidence type="ECO:0000256" key="6">
    <source>
        <dbReference type="ARBA" id="ARBA00022989"/>
    </source>
</evidence>
<evidence type="ECO:0000256" key="4">
    <source>
        <dbReference type="ARBA" id="ARBA00022475"/>
    </source>
</evidence>
<name>A0A6H9WK38_9MICO</name>
<dbReference type="Proteomes" id="UP000431744">
    <property type="component" value="Unassembled WGS sequence"/>
</dbReference>
<organism evidence="10 11">
    <name type="scientific">Pseudoclavibacter endophyticus</name>
    <dbReference type="NCBI Taxonomy" id="1778590"/>
    <lineage>
        <taxon>Bacteria</taxon>
        <taxon>Bacillati</taxon>
        <taxon>Actinomycetota</taxon>
        <taxon>Actinomycetes</taxon>
        <taxon>Micrococcales</taxon>
        <taxon>Microbacteriaceae</taxon>
        <taxon>Pseudoclavibacter</taxon>
    </lineage>
</organism>
<keyword evidence="11" id="KW-1185">Reference proteome</keyword>
<feature type="transmembrane region" description="Helical" evidence="9">
    <location>
        <begin position="170"/>
        <end position="188"/>
    </location>
</feature>
<keyword evidence="5 9" id="KW-0812">Transmembrane</keyword>
<dbReference type="Pfam" id="PF02028">
    <property type="entry name" value="BCCT"/>
    <property type="match status" value="1"/>
</dbReference>
<gene>
    <name evidence="10" type="ORF">F8O04_04745</name>
</gene>
<keyword evidence="6 9" id="KW-1133">Transmembrane helix</keyword>
<feature type="compositionally biased region" description="Low complexity" evidence="8">
    <location>
        <begin position="563"/>
        <end position="584"/>
    </location>
</feature>
<dbReference type="AlphaFoldDB" id="A0A6H9WK38"/>
<evidence type="ECO:0000313" key="11">
    <source>
        <dbReference type="Proteomes" id="UP000431744"/>
    </source>
</evidence>
<dbReference type="PANTHER" id="PTHR30047:SF7">
    <property type="entry name" value="HIGH-AFFINITY CHOLINE TRANSPORT PROTEIN"/>
    <property type="match status" value="1"/>
</dbReference>
<dbReference type="GO" id="GO:0005886">
    <property type="term" value="C:plasma membrane"/>
    <property type="evidence" value="ECO:0007669"/>
    <property type="project" value="UniProtKB-SubCell"/>
</dbReference>
<proteinExistence type="inferred from homology"/>
<protein>
    <submittedName>
        <fullName evidence="10">BCCT family transporter</fullName>
    </submittedName>
</protein>
<reference evidence="10 11" key="1">
    <citation type="submission" date="2019-09" db="EMBL/GenBank/DDBJ databases">
        <title>Phylogeny of genus Pseudoclavibacter and closely related genus.</title>
        <authorList>
            <person name="Li Y."/>
        </authorList>
    </citation>
    <scope>NUCLEOTIDE SEQUENCE [LARGE SCALE GENOMIC DNA]</scope>
    <source>
        <strain evidence="10 11">EGI 60007</strain>
    </source>
</reference>
<evidence type="ECO:0000256" key="8">
    <source>
        <dbReference type="SAM" id="MobiDB-lite"/>
    </source>
</evidence>
<feature type="transmembrane region" description="Helical" evidence="9">
    <location>
        <begin position="249"/>
        <end position="271"/>
    </location>
</feature>
<dbReference type="GO" id="GO:0022857">
    <property type="term" value="F:transmembrane transporter activity"/>
    <property type="evidence" value="ECO:0007669"/>
    <property type="project" value="InterPro"/>
</dbReference>
<feature type="transmembrane region" description="Helical" evidence="9">
    <location>
        <begin position="470"/>
        <end position="492"/>
    </location>
</feature>
<comment type="similarity">
    <text evidence="2">Belongs to the BCCT transporter (TC 2.A.15) family.</text>
</comment>
<evidence type="ECO:0000256" key="3">
    <source>
        <dbReference type="ARBA" id="ARBA00022448"/>
    </source>
</evidence>
<feature type="transmembrane region" description="Helical" evidence="9">
    <location>
        <begin position="427"/>
        <end position="449"/>
    </location>
</feature>
<comment type="subcellular location">
    <subcellularLocation>
        <location evidence="1">Cell membrane</location>
        <topology evidence="1">Multi-pass membrane protein</topology>
    </subcellularLocation>
</comment>
<dbReference type="EMBL" id="WBJY01000001">
    <property type="protein sequence ID" value="KAB1649563.1"/>
    <property type="molecule type" value="Genomic_DNA"/>
</dbReference>
<evidence type="ECO:0000313" key="10">
    <source>
        <dbReference type="EMBL" id="KAB1649563.1"/>
    </source>
</evidence>
<evidence type="ECO:0000256" key="5">
    <source>
        <dbReference type="ARBA" id="ARBA00022692"/>
    </source>
</evidence>
<feature type="transmembrane region" description="Helical" evidence="9">
    <location>
        <begin position="38"/>
        <end position="56"/>
    </location>
</feature>
<feature type="transmembrane region" description="Helical" evidence="9">
    <location>
        <begin position="498"/>
        <end position="518"/>
    </location>
</feature>
<feature type="transmembrane region" description="Helical" evidence="9">
    <location>
        <begin position="76"/>
        <end position="96"/>
    </location>
</feature>
<keyword evidence="7 9" id="KW-0472">Membrane</keyword>